<evidence type="ECO:0000256" key="2">
    <source>
        <dbReference type="ARBA" id="ARBA00022723"/>
    </source>
</evidence>
<dbReference type="GO" id="GO:0016846">
    <property type="term" value="F:carbon-sulfur lyase activity"/>
    <property type="evidence" value="ECO:0007669"/>
    <property type="project" value="InterPro"/>
</dbReference>
<dbReference type="Gene3D" id="2.170.150.70">
    <property type="match status" value="2"/>
</dbReference>
<dbReference type="PROSITE" id="PS51891">
    <property type="entry name" value="CENP_V_GFA"/>
    <property type="match status" value="1"/>
</dbReference>
<dbReference type="OMA" id="CGAFVYE"/>
<dbReference type="PANTHER" id="PTHR28620:SF1">
    <property type="entry name" value="CENP-V_GFA DOMAIN-CONTAINING PROTEIN"/>
    <property type="match status" value="1"/>
</dbReference>
<keyword evidence="7" id="KW-1185">Reference proteome</keyword>
<evidence type="ECO:0000256" key="3">
    <source>
        <dbReference type="ARBA" id="ARBA00022833"/>
    </source>
</evidence>
<dbReference type="EMBL" id="GL876977">
    <property type="protein sequence ID" value="KLU91680.1"/>
    <property type="molecule type" value="Genomic_DNA"/>
</dbReference>
<reference evidence="6" key="5">
    <citation type="submission" date="2015-06" db="UniProtKB">
        <authorList>
            <consortium name="EnsemblFungi"/>
        </authorList>
    </citation>
    <scope>IDENTIFICATION</scope>
    <source>
        <strain evidence="6">ATCC 64411</strain>
    </source>
</reference>
<dbReference type="Proteomes" id="UP000011715">
    <property type="component" value="Unassembled WGS sequence"/>
</dbReference>
<comment type="similarity">
    <text evidence="1">Belongs to the Gfa family.</text>
</comment>
<evidence type="ECO:0000256" key="1">
    <source>
        <dbReference type="ARBA" id="ARBA00005495"/>
    </source>
</evidence>
<dbReference type="STRING" id="644358.A0A0C4EBY6"/>
<dbReference type="Pfam" id="PF04828">
    <property type="entry name" value="GFA"/>
    <property type="match status" value="1"/>
</dbReference>
<dbReference type="InterPro" id="IPR011057">
    <property type="entry name" value="Mss4-like_sf"/>
</dbReference>
<accession>A0A0C4EBY6</accession>
<reference evidence="5" key="1">
    <citation type="submission" date="2010-05" db="EMBL/GenBank/DDBJ databases">
        <title>The Genome Sequence of Magnaporthe poae strain ATCC 64411.</title>
        <authorList>
            <consortium name="The Broad Institute Genome Sequencing Platform"/>
            <consortium name="Broad Institute Genome Sequencing Center for Infectious Disease"/>
            <person name="Ma L.-J."/>
            <person name="Dead R."/>
            <person name="Young S."/>
            <person name="Zeng Q."/>
            <person name="Koehrsen M."/>
            <person name="Alvarado L."/>
            <person name="Berlin A."/>
            <person name="Chapman S.B."/>
            <person name="Chen Z."/>
            <person name="Freedman E."/>
            <person name="Gellesch M."/>
            <person name="Goldberg J."/>
            <person name="Griggs A."/>
            <person name="Gujja S."/>
            <person name="Heilman E.R."/>
            <person name="Heiman D."/>
            <person name="Hepburn T."/>
            <person name="Howarth C."/>
            <person name="Jen D."/>
            <person name="Larson L."/>
            <person name="Mehta T."/>
            <person name="Neiman D."/>
            <person name="Pearson M."/>
            <person name="Roberts A."/>
            <person name="Saif S."/>
            <person name="Shea T."/>
            <person name="Shenoy N."/>
            <person name="Sisk P."/>
            <person name="Stolte C."/>
            <person name="Sykes S."/>
            <person name="Walk T."/>
            <person name="White J."/>
            <person name="Yandava C."/>
            <person name="Haas B."/>
            <person name="Nusbaum C."/>
            <person name="Birren B."/>
        </authorList>
    </citation>
    <scope>NUCLEOTIDE SEQUENCE</scope>
    <source>
        <strain evidence="5">ATCC 64411</strain>
    </source>
</reference>
<dbReference type="PANTHER" id="PTHR28620">
    <property type="entry name" value="CENTROMERE PROTEIN V"/>
    <property type="match status" value="1"/>
</dbReference>
<reference evidence="7" key="2">
    <citation type="submission" date="2010-05" db="EMBL/GenBank/DDBJ databases">
        <title>The genome sequence of Magnaporthe poae strain ATCC 64411.</title>
        <authorList>
            <person name="Ma L.-J."/>
            <person name="Dead R."/>
            <person name="Young S."/>
            <person name="Zeng Q."/>
            <person name="Koehrsen M."/>
            <person name="Alvarado L."/>
            <person name="Berlin A."/>
            <person name="Chapman S.B."/>
            <person name="Chen Z."/>
            <person name="Freedman E."/>
            <person name="Gellesch M."/>
            <person name="Goldberg J."/>
            <person name="Griggs A."/>
            <person name="Gujja S."/>
            <person name="Heilman E.R."/>
            <person name="Heiman D."/>
            <person name="Hepburn T."/>
            <person name="Howarth C."/>
            <person name="Jen D."/>
            <person name="Larson L."/>
            <person name="Mehta T."/>
            <person name="Neiman D."/>
            <person name="Pearson M."/>
            <person name="Roberts A."/>
            <person name="Saif S."/>
            <person name="Shea T."/>
            <person name="Shenoy N."/>
            <person name="Sisk P."/>
            <person name="Stolte C."/>
            <person name="Sykes S."/>
            <person name="Walk T."/>
            <person name="White J."/>
            <person name="Yandava C."/>
            <person name="Haas B."/>
            <person name="Nusbaum C."/>
            <person name="Birren B."/>
        </authorList>
    </citation>
    <scope>NUCLEOTIDE SEQUENCE [LARGE SCALE GENOMIC DNA]</scope>
    <source>
        <strain evidence="7">ATCC 64411 / 73-15</strain>
    </source>
</reference>
<dbReference type="GO" id="GO:0046872">
    <property type="term" value="F:metal ion binding"/>
    <property type="evidence" value="ECO:0007669"/>
    <property type="project" value="UniProtKB-KW"/>
</dbReference>
<evidence type="ECO:0000259" key="4">
    <source>
        <dbReference type="PROSITE" id="PS51891"/>
    </source>
</evidence>
<dbReference type="InterPro" id="IPR006913">
    <property type="entry name" value="CENP-V/GFA"/>
</dbReference>
<dbReference type="EnsemblFungi" id="MAPG_10198T0">
    <property type="protein sequence ID" value="MAPG_10198T0"/>
    <property type="gene ID" value="MAPG_10198"/>
</dbReference>
<dbReference type="VEuPathDB" id="FungiDB:MAPG_10198"/>
<evidence type="ECO:0000313" key="7">
    <source>
        <dbReference type="Proteomes" id="UP000011715"/>
    </source>
</evidence>
<name>A0A0C4EBY6_MAGP6</name>
<dbReference type="SUPFAM" id="SSF51316">
    <property type="entry name" value="Mss4-like"/>
    <property type="match status" value="2"/>
</dbReference>
<evidence type="ECO:0000313" key="5">
    <source>
        <dbReference type="EMBL" id="KLU91680.1"/>
    </source>
</evidence>
<keyword evidence="2" id="KW-0479">Metal-binding</keyword>
<dbReference type="AlphaFoldDB" id="A0A0C4EBY6"/>
<keyword evidence="3" id="KW-0862">Zinc</keyword>
<sequence>MLDPTPKLFPLLRSHTSHCPFYTSPAPLPAMAETNPPPAEEKKTYRGNCRCAAFIFEATIPEIKEVKVCNCSICHKKNYAFALVPDADFKVVKGDMEKDLTTYKFGPGLLSHMFCSTCGTALLGTYTQMPGFVAINARALQEPLDLWKMAKHKYDGITYKPEYKPPSFDDMPEPPRKFADEPDGGKLYHGSCHCGDVRVALRVAKAFHETRAPDFNDDPAGSIVECNCPSLCGRTGATWIYPSRDQVVIKVAGDDSDKGAYSDALGAYRLRASSQVFCRRCGVYISNRLATATDEEFETLPEDVRKWIGDKRDWLPINLRIFQDVELEGLNIMQADGRNRLGTPYVNP</sequence>
<reference evidence="6" key="4">
    <citation type="journal article" date="2015" name="G3 (Bethesda)">
        <title>Genome sequences of three phytopathogenic species of the Magnaporthaceae family of fungi.</title>
        <authorList>
            <person name="Okagaki L.H."/>
            <person name="Nunes C.C."/>
            <person name="Sailsbery J."/>
            <person name="Clay B."/>
            <person name="Brown D."/>
            <person name="John T."/>
            <person name="Oh Y."/>
            <person name="Young N."/>
            <person name="Fitzgerald M."/>
            <person name="Haas B.J."/>
            <person name="Zeng Q."/>
            <person name="Young S."/>
            <person name="Adiconis X."/>
            <person name="Fan L."/>
            <person name="Levin J.Z."/>
            <person name="Mitchell T.K."/>
            <person name="Okubara P.A."/>
            <person name="Farman M.L."/>
            <person name="Kohn L.M."/>
            <person name="Birren B."/>
            <person name="Ma L.-J."/>
            <person name="Dean R.A."/>
        </authorList>
    </citation>
    <scope>NUCLEOTIDE SEQUENCE</scope>
    <source>
        <strain evidence="6">ATCC 64411 / 73-15</strain>
    </source>
</reference>
<dbReference type="EMBL" id="ADBL01002624">
    <property type="status" value="NOT_ANNOTATED_CDS"/>
    <property type="molecule type" value="Genomic_DNA"/>
</dbReference>
<proteinExistence type="inferred from homology"/>
<dbReference type="OrthoDB" id="2993351at2759"/>
<dbReference type="eggNOG" id="KOG4192">
    <property type="taxonomic scope" value="Eukaryota"/>
</dbReference>
<dbReference type="InterPro" id="IPR052355">
    <property type="entry name" value="CENP-V-like"/>
</dbReference>
<gene>
    <name evidence="5" type="ORF">MAPG_10198</name>
</gene>
<organism evidence="6 7">
    <name type="scientific">Magnaporthiopsis poae (strain ATCC 64411 / 73-15)</name>
    <name type="common">Kentucky bluegrass fungus</name>
    <name type="synonym">Magnaporthe poae</name>
    <dbReference type="NCBI Taxonomy" id="644358"/>
    <lineage>
        <taxon>Eukaryota</taxon>
        <taxon>Fungi</taxon>
        <taxon>Dikarya</taxon>
        <taxon>Ascomycota</taxon>
        <taxon>Pezizomycotina</taxon>
        <taxon>Sordariomycetes</taxon>
        <taxon>Sordariomycetidae</taxon>
        <taxon>Magnaporthales</taxon>
        <taxon>Magnaporthaceae</taxon>
        <taxon>Magnaporthiopsis</taxon>
    </lineage>
</organism>
<feature type="domain" description="CENP-V/GFA" evidence="4">
    <location>
        <begin position="45"/>
        <end position="155"/>
    </location>
</feature>
<evidence type="ECO:0000313" key="6">
    <source>
        <dbReference type="EnsemblFungi" id="MAPG_10198T0"/>
    </source>
</evidence>
<reference evidence="5" key="3">
    <citation type="submission" date="2011-03" db="EMBL/GenBank/DDBJ databases">
        <title>Annotation of Magnaporthe poae ATCC 64411.</title>
        <authorList>
            <person name="Ma L.-J."/>
            <person name="Dead R."/>
            <person name="Young S.K."/>
            <person name="Zeng Q."/>
            <person name="Gargeya S."/>
            <person name="Fitzgerald M."/>
            <person name="Haas B."/>
            <person name="Abouelleil A."/>
            <person name="Alvarado L."/>
            <person name="Arachchi H.M."/>
            <person name="Berlin A."/>
            <person name="Brown A."/>
            <person name="Chapman S.B."/>
            <person name="Chen Z."/>
            <person name="Dunbar C."/>
            <person name="Freedman E."/>
            <person name="Gearin G."/>
            <person name="Gellesch M."/>
            <person name="Goldberg J."/>
            <person name="Griggs A."/>
            <person name="Gujja S."/>
            <person name="Heiman D."/>
            <person name="Howarth C."/>
            <person name="Larson L."/>
            <person name="Lui A."/>
            <person name="MacDonald P.J.P."/>
            <person name="Mehta T."/>
            <person name="Montmayeur A."/>
            <person name="Murphy C."/>
            <person name="Neiman D."/>
            <person name="Pearson M."/>
            <person name="Priest M."/>
            <person name="Roberts A."/>
            <person name="Saif S."/>
            <person name="Shea T."/>
            <person name="Shenoy N."/>
            <person name="Sisk P."/>
            <person name="Stolte C."/>
            <person name="Sykes S."/>
            <person name="Yandava C."/>
            <person name="Wortman J."/>
            <person name="Nusbaum C."/>
            <person name="Birren B."/>
        </authorList>
    </citation>
    <scope>NUCLEOTIDE SEQUENCE</scope>
    <source>
        <strain evidence="5">ATCC 64411</strain>
    </source>
</reference>
<protein>
    <recommendedName>
        <fullName evidence="4">CENP-V/GFA domain-containing protein</fullName>
    </recommendedName>
</protein>